<dbReference type="Pfam" id="PF13855">
    <property type="entry name" value="LRR_8"/>
    <property type="match status" value="1"/>
</dbReference>
<dbReference type="Pfam" id="PF23559">
    <property type="entry name" value="WHD_DRP"/>
    <property type="match status" value="1"/>
</dbReference>
<comment type="caution">
    <text evidence="4">The sequence shown here is derived from an EMBL/GenBank/DDBJ whole genome shotgun (WGS) entry which is preliminary data.</text>
</comment>
<protein>
    <submittedName>
        <fullName evidence="4">Putative disease resistance protein isoform X1</fullName>
    </submittedName>
</protein>
<organism evidence="4 5">
    <name type="scientific">Cinnamomum micranthum f. kanehirae</name>
    <dbReference type="NCBI Taxonomy" id="337451"/>
    <lineage>
        <taxon>Eukaryota</taxon>
        <taxon>Viridiplantae</taxon>
        <taxon>Streptophyta</taxon>
        <taxon>Embryophyta</taxon>
        <taxon>Tracheophyta</taxon>
        <taxon>Spermatophyta</taxon>
        <taxon>Magnoliopsida</taxon>
        <taxon>Magnoliidae</taxon>
        <taxon>Laurales</taxon>
        <taxon>Lauraceae</taxon>
        <taxon>Cinnamomum</taxon>
    </lineage>
</organism>
<keyword evidence="5" id="KW-1185">Reference proteome</keyword>
<gene>
    <name evidence="4" type="ORF">CKAN_02388300</name>
</gene>
<dbReference type="FunFam" id="1.10.10.10:FF:000322">
    <property type="entry name" value="Probable disease resistance protein At1g63360"/>
    <property type="match status" value="1"/>
</dbReference>
<accession>A0A3S3NGB4</accession>
<dbReference type="PANTHER" id="PTHR33463">
    <property type="entry name" value="NB-ARC DOMAIN-CONTAINING PROTEIN-RELATED"/>
    <property type="match status" value="1"/>
</dbReference>
<keyword evidence="2" id="KW-0611">Plant defense</keyword>
<dbReference type="InterPro" id="IPR050905">
    <property type="entry name" value="Plant_NBS-LRR"/>
</dbReference>
<dbReference type="Gene3D" id="3.80.10.10">
    <property type="entry name" value="Ribonuclease Inhibitor"/>
    <property type="match status" value="1"/>
</dbReference>
<keyword evidence="1" id="KW-0677">Repeat</keyword>
<feature type="domain" description="Disease resistance protein winged helix" evidence="3">
    <location>
        <begin position="117"/>
        <end position="190"/>
    </location>
</feature>
<dbReference type="GO" id="GO:0006952">
    <property type="term" value="P:defense response"/>
    <property type="evidence" value="ECO:0007669"/>
    <property type="project" value="UniProtKB-KW"/>
</dbReference>
<dbReference type="EMBL" id="QPKB01000011">
    <property type="protein sequence ID" value="RWR94583.1"/>
    <property type="molecule type" value="Genomic_DNA"/>
</dbReference>
<evidence type="ECO:0000259" key="3">
    <source>
        <dbReference type="Pfam" id="PF23559"/>
    </source>
</evidence>
<evidence type="ECO:0000313" key="4">
    <source>
        <dbReference type="EMBL" id="RWR94583.1"/>
    </source>
</evidence>
<dbReference type="OrthoDB" id="998231at2759"/>
<dbReference type="InterPro" id="IPR036388">
    <property type="entry name" value="WH-like_DNA-bd_sf"/>
</dbReference>
<reference evidence="4 5" key="1">
    <citation type="journal article" date="2019" name="Nat. Plants">
        <title>Stout camphor tree genome fills gaps in understanding of flowering plant genome evolution.</title>
        <authorList>
            <person name="Chaw S.M."/>
            <person name="Liu Y.C."/>
            <person name="Wu Y.W."/>
            <person name="Wang H.Y."/>
            <person name="Lin C.I."/>
            <person name="Wu C.S."/>
            <person name="Ke H.M."/>
            <person name="Chang L.Y."/>
            <person name="Hsu C.Y."/>
            <person name="Yang H.T."/>
            <person name="Sudianto E."/>
            <person name="Hsu M.H."/>
            <person name="Wu K.P."/>
            <person name="Wang L.N."/>
            <person name="Leebens-Mack J.H."/>
            <person name="Tsai I.J."/>
        </authorList>
    </citation>
    <scope>NUCLEOTIDE SEQUENCE [LARGE SCALE GENOMIC DNA]</scope>
    <source>
        <strain evidence="5">cv. Chaw 1501</strain>
        <tissue evidence="4">Young leaves</tissue>
    </source>
</reference>
<evidence type="ECO:0000256" key="2">
    <source>
        <dbReference type="ARBA" id="ARBA00022821"/>
    </source>
</evidence>
<dbReference type="Gene3D" id="1.10.10.10">
    <property type="entry name" value="Winged helix-like DNA-binding domain superfamily/Winged helix DNA-binding domain"/>
    <property type="match status" value="1"/>
</dbReference>
<name>A0A3S3NGB4_9MAGN</name>
<sequence length="419" mass="48086">MESERIVKVEVLLPEEAWDLFEEKVGGPVLDFSEIKPIAELIVKECELSTSINHHSRTSFKRGERCWRVEWRNALNELKYSYTEIDGMDDCVFSCLMFSYNRLRNDRIKDCFLYCALYPEDYKIHTEQLIENWVGEGWIDEMEYTERERDKGHTILRELIDSCMIKGHDSVDLAGRLDTVELHDLIWDLATNIARGNYRLTEISNSFFENMQGLRVVDLSKTWINSLPESFFALKNLRVLRLDSCQKLHKVPRLATSKHLRVLSLDYTLIQELPQGIQELVNLRKLRLNHTSRLNLFPAGTIPKLTLLEELEMVGSGWRWPSNTVRAAADIKEIVESTKITCLRLYFEDVNGFNNLVGSGKGLALKSFYIALGERDPIAFEESNPVWNLGCSKNVVVKSTGVAGGSHASNLLLPRNVRG</sequence>
<evidence type="ECO:0000313" key="5">
    <source>
        <dbReference type="Proteomes" id="UP000283530"/>
    </source>
</evidence>
<dbReference type="AlphaFoldDB" id="A0A3S3NGB4"/>
<proteinExistence type="predicted"/>
<dbReference type="InterPro" id="IPR032675">
    <property type="entry name" value="LRR_dom_sf"/>
</dbReference>
<dbReference type="InterPro" id="IPR001611">
    <property type="entry name" value="Leu-rich_rpt"/>
</dbReference>
<evidence type="ECO:0000256" key="1">
    <source>
        <dbReference type="ARBA" id="ARBA00022737"/>
    </source>
</evidence>
<dbReference type="SUPFAM" id="SSF52058">
    <property type="entry name" value="L domain-like"/>
    <property type="match status" value="1"/>
</dbReference>
<dbReference type="InterPro" id="IPR058922">
    <property type="entry name" value="WHD_DRP"/>
</dbReference>
<dbReference type="PANTHER" id="PTHR33463:SF221">
    <property type="entry name" value="LEUCINE-RICH REPEAT DOMAIN, L DOMAIN-CONTAINING PROTEIN"/>
    <property type="match status" value="1"/>
</dbReference>
<dbReference type="Proteomes" id="UP000283530">
    <property type="component" value="Unassembled WGS sequence"/>
</dbReference>